<reference evidence="6 7" key="1">
    <citation type="submission" date="2019-01" db="EMBL/GenBank/DDBJ databases">
        <authorList>
            <person name="Chen W.-M."/>
        </authorList>
    </citation>
    <scope>NUCLEOTIDE SEQUENCE [LARGE SCALE GENOMIC DNA]</scope>
    <source>
        <strain evidence="6 7">YBJ-36</strain>
    </source>
</reference>
<dbReference type="InterPro" id="IPR036942">
    <property type="entry name" value="Beta-barrel_TonB_sf"/>
</dbReference>
<dbReference type="Proteomes" id="UP000282759">
    <property type="component" value="Unassembled WGS sequence"/>
</dbReference>
<organism evidence="6 7">
    <name type="scientific">Mucilaginibacter limnophilus</name>
    <dbReference type="NCBI Taxonomy" id="1932778"/>
    <lineage>
        <taxon>Bacteria</taxon>
        <taxon>Pseudomonadati</taxon>
        <taxon>Bacteroidota</taxon>
        <taxon>Sphingobacteriia</taxon>
        <taxon>Sphingobacteriales</taxon>
        <taxon>Sphingobacteriaceae</taxon>
        <taxon>Mucilaginibacter</taxon>
    </lineage>
</organism>
<dbReference type="Gene3D" id="2.60.40.1120">
    <property type="entry name" value="Carboxypeptidase-like, regulatory domain"/>
    <property type="match status" value="1"/>
</dbReference>
<evidence type="ECO:0000256" key="3">
    <source>
        <dbReference type="ARBA" id="ARBA00023237"/>
    </source>
</evidence>
<keyword evidence="6" id="KW-0675">Receptor</keyword>
<dbReference type="PANTHER" id="PTHR40980:SF4">
    <property type="entry name" value="TONB-DEPENDENT RECEPTOR-LIKE BETA-BARREL DOMAIN-CONTAINING PROTEIN"/>
    <property type="match status" value="1"/>
</dbReference>
<keyword evidence="4" id="KW-0732">Signal</keyword>
<accession>A0A3S2ULR9</accession>
<sequence>MLLQNTYCQNFYNCLIRTARKAFIMISAGLSFVTAAQAQTSAQVTGSLVNETGNPVEFATVSLLRAKDSSIVKGTLGSDAGRYQFEKVQAGNYIISATSMGYTKSYSKPFAVNGRAVNVPALTMPAESKALATVNVTATRPTIERKPDRMVMNVENSILATGNNALEILEQAPGVTVDRDDVISLQGKTGVTVMINDKLTYLSSTQLAALLRSTDGTQIQSIEVITNPSSKYDAAGNSGIINIKLKKNRVSGTNGSITAGAGYGKNWRNNTSINLNHKEGDWNFFGSFSRGDIKRENMMNINRVIQADDTTYFRQYINMASTIHYNNYRFGADYNTSKRNTIGFVVSGDHSGGHDVNDNVTNIDVRPVFGIVDTINKTPSTIDPKYRNIAFNLNDRFQIDTLGQEISVDIDYSKFRNNSLAYYKTDFFLPDGSTYNNPLVIANETPSTITINTQKVDYTKSLSKTLKLEAGAKFSSVKTDNDLQAQVDSTGSGLINDAGRTNHFIYDEKIKAGYFNLSKQFKTTSVQFGLRAEHTSSTGNLVTENKVVKRDYLNLFPTLFINQKLGKKHEMGFSYSRRIDRPSYEDLNPFVYYLDQYTYSQGNPFLNPQYTNSFELNYTYNKSINVTFNYSKTTDSFTEIILTDTARKATYQTNLNFKEQNYYSVNINSPFTFFKWWSGNVNFNGFYNDFKNPGLQGADLSKGKFAFVFKTQHTFILPKQFKAELMSYYQSSLVYGIYDIRPQHSIDAGVSRSFANKKLNIKLAMSDVFNTRRNNLSANYQATQFEIRQQRETRITRITLTYNFGNSKFKGSNRRTGADDEANRVKSRN</sequence>
<proteinExistence type="predicted"/>
<comment type="caution">
    <text evidence="6">The sequence shown here is derived from an EMBL/GenBank/DDBJ whole genome shotgun (WGS) entry which is preliminary data.</text>
</comment>
<protein>
    <submittedName>
        <fullName evidence="6">TonB-dependent receptor</fullName>
    </submittedName>
</protein>
<feature type="chain" id="PRO_5018548236" evidence="4">
    <location>
        <begin position="39"/>
        <end position="829"/>
    </location>
</feature>
<dbReference type="InterPro" id="IPR041700">
    <property type="entry name" value="OMP_b-brl_3"/>
</dbReference>
<dbReference type="SUPFAM" id="SSF49464">
    <property type="entry name" value="Carboxypeptidase regulatory domain-like"/>
    <property type="match status" value="1"/>
</dbReference>
<dbReference type="Gene3D" id="2.40.170.20">
    <property type="entry name" value="TonB-dependent receptor, beta-barrel domain"/>
    <property type="match status" value="1"/>
</dbReference>
<gene>
    <name evidence="6" type="ORF">EOD41_05265</name>
</gene>
<feature type="signal peptide" evidence="4">
    <location>
        <begin position="1"/>
        <end position="38"/>
    </location>
</feature>
<dbReference type="Pfam" id="PF13620">
    <property type="entry name" value="CarboxypepD_reg"/>
    <property type="match status" value="1"/>
</dbReference>
<keyword evidence="3" id="KW-0998">Cell outer membrane</keyword>
<comment type="subcellular location">
    <subcellularLocation>
        <location evidence="1">Cell outer membrane</location>
    </subcellularLocation>
</comment>
<evidence type="ECO:0000313" key="7">
    <source>
        <dbReference type="Proteomes" id="UP000282759"/>
    </source>
</evidence>
<evidence type="ECO:0000313" key="6">
    <source>
        <dbReference type="EMBL" id="RVU01375.1"/>
    </source>
</evidence>
<dbReference type="GO" id="GO:0009279">
    <property type="term" value="C:cell outer membrane"/>
    <property type="evidence" value="ECO:0007669"/>
    <property type="project" value="UniProtKB-SubCell"/>
</dbReference>
<dbReference type="EMBL" id="SACK01000002">
    <property type="protein sequence ID" value="RVU01375.1"/>
    <property type="molecule type" value="Genomic_DNA"/>
</dbReference>
<dbReference type="InterPro" id="IPR008969">
    <property type="entry name" value="CarboxyPept-like_regulatory"/>
</dbReference>
<evidence type="ECO:0000256" key="1">
    <source>
        <dbReference type="ARBA" id="ARBA00004442"/>
    </source>
</evidence>
<evidence type="ECO:0000256" key="2">
    <source>
        <dbReference type="ARBA" id="ARBA00023136"/>
    </source>
</evidence>
<keyword evidence="2" id="KW-0472">Membrane</keyword>
<evidence type="ECO:0000259" key="5">
    <source>
        <dbReference type="Pfam" id="PF14905"/>
    </source>
</evidence>
<feature type="domain" description="Outer membrane protein beta-barrel" evidence="5">
    <location>
        <begin position="399"/>
        <end position="802"/>
    </location>
</feature>
<evidence type="ECO:0000256" key="4">
    <source>
        <dbReference type="SAM" id="SignalP"/>
    </source>
</evidence>
<dbReference type="PANTHER" id="PTHR40980">
    <property type="entry name" value="PLUG DOMAIN-CONTAINING PROTEIN"/>
    <property type="match status" value="1"/>
</dbReference>
<dbReference type="OrthoDB" id="606851at2"/>
<keyword evidence="7" id="KW-1185">Reference proteome</keyword>
<name>A0A3S2ULR9_9SPHI</name>
<dbReference type="Pfam" id="PF14905">
    <property type="entry name" value="OMP_b-brl_3"/>
    <property type="match status" value="1"/>
</dbReference>
<dbReference type="AlphaFoldDB" id="A0A3S2ULR9"/>
<dbReference type="SUPFAM" id="SSF56935">
    <property type="entry name" value="Porins"/>
    <property type="match status" value="1"/>
</dbReference>